<keyword evidence="2" id="KW-1185">Reference proteome</keyword>
<evidence type="ECO:0000313" key="2">
    <source>
        <dbReference type="Proteomes" id="UP001165960"/>
    </source>
</evidence>
<protein>
    <submittedName>
        <fullName evidence="1">Uncharacterized protein</fullName>
    </submittedName>
</protein>
<dbReference type="EMBL" id="QTSX02007315">
    <property type="protein sequence ID" value="KAJ9048823.1"/>
    <property type="molecule type" value="Genomic_DNA"/>
</dbReference>
<gene>
    <name evidence="1" type="ORF">DSO57_1030783</name>
</gene>
<organism evidence="1 2">
    <name type="scientific">Entomophthora muscae</name>
    <dbReference type="NCBI Taxonomy" id="34485"/>
    <lineage>
        <taxon>Eukaryota</taxon>
        <taxon>Fungi</taxon>
        <taxon>Fungi incertae sedis</taxon>
        <taxon>Zoopagomycota</taxon>
        <taxon>Entomophthoromycotina</taxon>
        <taxon>Entomophthoromycetes</taxon>
        <taxon>Entomophthorales</taxon>
        <taxon>Entomophthoraceae</taxon>
        <taxon>Entomophthora</taxon>
    </lineage>
</organism>
<evidence type="ECO:0000313" key="1">
    <source>
        <dbReference type="EMBL" id="KAJ9048823.1"/>
    </source>
</evidence>
<comment type="caution">
    <text evidence="1">The sequence shown here is derived from an EMBL/GenBank/DDBJ whole genome shotgun (WGS) entry which is preliminary data.</text>
</comment>
<proteinExistence type="predicted"/>
<sequence>MLDGLKINKGENTPTSTDSKESLPKNGIISQETQAKLQTIKNRPTKKGDQGIIYVGRLPSGFEESELKVFFEQFGKINRLRVSRSKKNGASRHYAFIEFAHRKVAEIAAETMNNYLISNRLLKCQFVPENKVHPGMVSKYKPPSISAVDKERAKLSLPKTAKQLKRINVRRVKSQDKLQAKLNALGIEYKFPEFSAVKSIPEAAKSLPKTKETKVEAESVSKATKPLPKSKKSKAAPETVKSLPKTKETKVEAESVSKATQPLPKSKKSKAAPEAVKSLPKAKKTKAESEPIPEAVKSLPKSKKGKAVPEVAKPLPKTKETKVEAEPISESTKLLPKNKKSKAIPELAKLSPKPKKSKAESNAGRAPEADEVLPKSKKAKVEAKAKHSNRSA</sequence>
<name>A0ACC2RFG7_9FUNG</name>
<reference evidence="1" key="1">
    <citation type="submission" date="2022-04" db="EMBL/GenBank/DDBJ databases">
        <title>Genome of the entomopathogenic fungus Entomophthora muscae.</title>
        <authorList>
            <person name="Elya C."/>
            <person name="Lovett B.R."/>
            <person name="Lee E."/>
            <person name="Macias A.M."/>
            <person name="Hajek A.E."/>
            <person name="De Bivort B.L."/>
            <person name="Kasson M.T."/>
            <person name="De Fine Licht H.H."/>
            <person name="Stajich J.E."/>
        </authorList>
    </citation>
    <scope>NUCLEOTIDE SEQUENCE</scope>
    <source>
        <strain evidence="1">Berkeley</strain>
    </source>
</reference>
<dbReference type="Proteomes" id="UP001165960">
    <property type="component" value="Unassembled WGS sequence"/>
</dbReference>
<accession>A0ACC2RFG7</accession>